<dbReference type="InterPro" id="IPR011009">
    <property type="entry name" value="Kinase-like_dom_sf"/>
</dbReference>
<keyword evidence="1" id="KW-0808">Transferase</keyword>
<proteinExistence type="predicted"/>
<dbReference type="Gene3D" id="1.10.510.10">
    <property type="entry name" value="Transferase(Phosphotransferase) domain 1"/>
    <property type="match status" value="1"/>
</dbReference>
<organism evidence="1 2">
    <name type="scientific">Mesobacillus foraminis</name>
    <dbReference type="NCBI Taxonomy" id="279826"/>
    <lineage>
        <taxon>Bacteria</taxon>
        <taxon>Bacillati</taxon>
        <taxon>Bacillota</taxon>
        <taxon>Bacilli</taxon>
        <taxon>Bacillales</taxon>
        <taxon>Bacillaceae</taxon>
        <taxon>Mesobacillus</taxon>
    </lineage>
</organism>
<comment type="caution">
    <text evidence="1">The sequence shown here is derived from an EMBL/GenBank/DDBJ whole genome shotgun (WGS) entry which is preliminary data.</text>
</comment>
<keyword evidence="1" id="KW-0418">Kinase</keyword>
<keyword evidence="2" id="KW-1185">Reference proteome</keyword>
<gene>
    <name evidence="1" type="ORF">EV146_111211</name>
</gene>
<sequence length="204" mass="23494">MYSFSELAQSVKFSKKGSKIILNDKASELELIGAGRSAFAFRIQSTDKVLKVFFSPFEHIAKEEAAIYKALQRNPFYPYLYDHGDNYLVIDYIAGNTLFDCLTKGIAIRADHIKQIDEALSLARERGLNPSDIHLRNIIVTPEDTIKLIDVARFRQVKKCSQWDDLKAAYKMFYRHRMFPKKTPEKILNAIAALYKKNLLPSFH</sequence>
<name>A0A4R2B9Y3_9BACI</name>
<dbReference type="RefSeq" id="WP_132010204.1">
    <property type="nucleotide sequence ID" value="NZ_JABUHM010000013.1"/>
</dbReference>
<accession>A0A4R2B9Y3</accession>
<dbReference type="AlphaFoldDB" id="A0A4R2B9Y3"/>
<evidence type="ECO:0000313" key="1">
    <source>
        <dbReference type="EMBL" id="TCN22369.1"/>
    </source>
</evidence>
<protein>
    <submittedName>
        <fullName evidence="1">Putative Ser/Thr protein kinase</fullName>
    </submittedName>
</protein>
<dbReference type="GO" id="GO:0016301">
    <property type="term" value="F:kinase activity"/>
    <property type="evidence" value="ECO:0007669"/>
    <property type="project" value="UniProtKB-KW"/>
</dbReference>
<dbReference type="PANTHER" id="PTHR37171:SF1">
    <property type="entry name" value="SERINE_THREONINE-PROTEIN KINASE YRZF-RELATED"/>
    <property type="match status" value="1"/>
</dbReference>
<dbReference type="Proteomes" id="UP000295689">
    <property type="component" value="Unassembled WGS sequence"/>
</dbReference>
<evidence type="ECO:0000313" key="2">
    <source>
        <dbReference type="Proteomes" id="UP000295689"/>
    </source>
</evidence>
<dbReference type="EMBL" id="SLVV01000011">
    <property type="protein sequence ID" value="TCN22369.1"/>
    <property type="molecule type" value="Genomic_DNA"/>
</dbReference>
<reference evidence="1 2" key="1">
    <citation type="journal article" date="2015" name="Stand. Genomic Sci.">
        <title>Genomic Encyclopedia of Bacterial and Archaeal Type Strains, Phase III: the genomes of soil and plant-associated and newly described type strains.</title>
        <authorList>
            <person name="Whitman W.B."/>
            <person name="Woyke T."/>
            <person name="Klenk H.P."/>
            <person name="Zhou Y."/>
            <person name="Lilburn T.G."/>
            <person name="Beck B.J."/>
            <person name="De Vos P."/>
            <person name="Vandamme P."/>
            <person name="Eisen J.A."/>
            <person name="Garrity G."/>
            <person name="Hugenholtz P."/>
            <person name="Kyrpides N.C."/>
        </authorList>
    </citation>
    <scope>NUCLEOTIDE SEQUENCE [LARGE SCALE GENOMIC DNA]</scope>
    <source>
        <strain evidence="1 2">CV53</strain>
    </source>
</reference>
<dbReference type="SUPFAM" id="SSF56112">
    <property type="entry name" value="Protein kinase-like (PK-like)"/>
    <property type="match status" value="1"/>
</dbReference>
<dbReference type="InterPro" id="IPR052396">
    <property type="entry name" value="Meiotic_Drive_Suppr_Kinase"/>
</dbReference>
<dbReference type="PANTHER" id="PTHR37171">
    <property type="entry name" value="SERINE/THREONINE-PROTEIN KINASE YRZF-RELATED"/>
    <property type="match status" value="1"/>
</dbReference>